<gene>
    <name evidence="2" type="ORF">M501DRAFT_481933</name>
</gene>
<accession>A0A9P4VNW4</accession>
<keyword evidence="1" id="KW-1133">Transmembrane helix</keyword>
<keyword evidence="1" id="KW-0472">Membrane</keyword>
<feature type="transmembrane region" description="Helical" evidence="1">
    <location>
        <begin position="29"/>
        <end position="49"/>
    </location>
</feature>
<sequence length="118" mass="13242">MLSLGHYYITMTPLFTETYWNTTGCSHTIAYLSPFTYLGTSVLLLAGLVKEFRSICTDHLVSLGIIEMHISRCTVQVSRTPRYATNGETTIHSFPPIIMVLLFLCTHIIQKPRLATCG</sequence>
<evidence type="ECO:0000313" key="2">
    <source>
        <dbReference type="EMBL" id="KAF2834884.1"/>
    </source>
</evidence>
<keyword evidence="3" id="KW-1185">Reference proteome</keyword>
<name>A0A9P4VNW4_9PEZI</name>
<proteinExistence type="predicted"/>
<dbReference type="AlphaFoldDB" id="A0A9P4VNW4"/>
<evidence type="ECO:0000313" key="3">
    <source>
        <dbReference type="Proteomes" id="UP000799429"/>
    </source>
</evidence>
<evidence type="ECO:0000256" key="1">
    <source>
        <dbReference type="SAM" id="Phobius"/>
    </source>
</evidence>
<protein>
    <submittedName>
        <fullName evidence="2">Uncharacterized protein</fullName>
    </submittedName>
</protein>
<dbReference type="EMBL" id="MU006113">
    <property type="protein sequence ID" value="KAF2834884.1"/>
    <property type="molecule type" value="Genomic_DNA"/>
</dbReference>
<comment type="caution">
    <text evidence="2">The sequence shown here is derived from an EMBL/GenBank/DDBJ whole genome shotgun (WGS) entry which is preliminary data.</text>
</comment>
<keyword evidence="1" id="KW-0812">Transmembrane</keyword>
<reference evidence="2" key="1">
    <citation type="journal article" date="2020" name="Stud. Mycol.">
        <title>101 Dothideomycetes genomes: a test case for predicting lifestyles and emergence of pathogens.</title>
        <authorList>
            <person name="Haridas S."/>
            <person name="Albert R."/>
            <person name="Binder M."/>
            <person name="Bloem J."/>
            <person name="Labutti K."/>
            <person name="Salamov A."/>
            <person name="Andreopoulos B."/>
            <person name="Baker S."/>
            <person name="Barry K."/>
            <person name="Bills G."/>
            <person name="Bluhm B."/>
            <person name="Cannon C."/>
            <person name="Castanera R."/>
            <person name="Culley D."/>
            <person name="Daum C."/>
            <person name="Ezra D."/>
            <person name="Gonzalez J."/>
            <person name="Henrissat B."/>
            <person name="Kuo A."/>
            <person name="Liang C."/>
            <person name="Lipzen A."/>
            <person name="Lutzoni F."/>
            <person name="Magnuson J."/>
            <person name="Mondo S."/>
            <person name="Nolan M."/>
            <person name="Ohm R."/>
            <person name="Pangilinan J."/>
            <person name="Park H.-J."/>
            <person name="Ramirez L."/>
            <person name="Alfaro M."/>
            <person name="Sun H."/>
            <person name="Tritt A."/>
            <person name="Yoshinaga Y."/>
            <person name="Zwiers L.-H."/>
            <person name="Turgeon B."/>
            <person name="Goodwin S."/>
            <person name="Spatafora J."/>
            <person name="Crous P."/>
            <person name="Grigoriev I."/>
        </authorList>
    </citation>
    <scope>NUCLEOTIDE SEQUENCE</scope>
    <source>
        <strain evidence="2">CBS 101060</strain>
    </source>
</reference>
<dbReference type="Proteomes" id="UP000799429">
    <property type="component" value="Unassembled WGS sequence"/>
</dbReference>
<organism evidence="2 3">
    <name type="scientific">Patellaria atrata CBS 101060</name>
    <dbReference type="NCBI Taxonomy" id="1346257"/>
    <lineage>
        <taxon>Eukaryota</taxon>
        <taxon>Fungi</taxon>
        <taxon>Dikarya</taxon>
        <taxon>Ascomycota</taxon>
        <taxon>Pezizomycotina</taxon>
        <taxon>Dothideomycetes</taxon>
        <taxon>Dothideomycetes incertae sedis</taxon>
        <taxon>Patellariales</taxon>
        <taxon>Patellariaceae</taxon>
        <taxon>Patellaria</taxon>
    </lineage>
</organism>